<evidence type="ECO:0000256" key="6">
    <source>
        <dbReference type="SAM" id="SignalP"/>
    </source>
</evidence>
<dbReference type="EMBL" id="CAUI01000021">
    <property type="protein sequence ID" value="CCU79983.1"/>
    <property type="molecule type" value="Genomic_DNA"/>
</dbReference>
<dbReference type="SUPFAM" id="SSF109998">
    <property type="entry name" value="Triger factor/SurA peptide-binding domain-like"/>
    <property type="match status" value="1"/>
</dbReference>
<keyword evidence="8" id="KW-1185">Reference proteome</keyword>
<dbReference type="Proteomes" id="UP000012063">
    <property type="component" value="Unassembled WGS sequence"/>
</dbReference>
<dbReference type="Pfam" id="PF13624">
    <property type="entry name" value="SurA_N_3"/>
    <property type="match status" value="1"/>
</dbReference>
<sequence length="252" mass="28815">MKKILLSLLLITVLMVPTTVMAQDMEINGEQPADSALAENINSNSAVAEVNGEKITQAELKKQANINQLLQQLSQVDQQLVKILAESKAGNNVLKEYQKQQLDSIIDNILLEQKAEEEGISLSSQEKDEIYQKQKQAILDQNKMDEDQFLSVLEKQGYENETEYKNEFLNNPQLKVNKLIEEEIAADIEVSESELKEAYESNKEIFAQGKENVSFEKLKPQLKQMLKQQKKRKKIDNYLSDLRKDAEITKNI</sequence>
<keyword evidence="4" id="KW-0697">Rotamase</keyword>
<dbReference type="STRING" id="1293054.HSACCH_01765"/>
<dbReference type="InParanoid" id="M5EFL0"/>
<evidence type="ECO:0000256" key="3">
    <source>
        <dbReference type="ARBA" id="ARBA00022729"/>
    </source>
</evidence>
<dbReference type="OrthoDB" id="2111530at2"/>
<dbReference type="EC" id="5.2.1.8" evidence="2"/>
<evidence type="ECO:0000256" key="4">
    <source>
        <dbReference type="ARBA" id="ARBA00023110"/>
    </source>
</evidence>
<gene>
    <name evidence="7" type="ORF">HSACCH_01765</name>
</gene>
<proteinExistence type="predicted"/>
<evidence type="ECO:0000256" key="1">
    <source>
        <dbReference type="ARBA" id="ARBA00000971"/>
    </source>
</evidence>
<feature type="chain" id="PRO_5004066042" description="peptidylprolyl isomerase" evidence="6">
    <location>
        <begin position="23"/>
        <end position="252"/>
    </location>
</feature>
<dbReference type="InterPro" id="IPR027304">
    <property type="entry name" value="Trigger_fact/SurA_dom_sf"/>
</dbReference>
<dbReference type="PANTHER" id="PTHR47245">
    <property type="entry name" value="PEPTIDYLPROLYL ISOMERASE"/>
    <property type="match status" value="1"/>
</dbReference>
<keyword evidence="3 6" id="KW-0732">Signal</keyword>
<dbReference type="RefSeq" id="WP_005489305.1">
    <property type="nucleotide sequence ID" value="NZ_CAUI01000021.1"/>
</dbReference>
<dbReference type="GO" id="GO:0003755">
    <property type="term" value="F:peptidyl-prolyl cis-trans isomerase activity"/>
    <property type="evidence" value="ECO:0007669"/>
    <property type="project" value="UniProtKB-KW"/>
</dbReference>
<dbReference type="eggNOG" id="COG0760">
    <property type="taxonomic scope" value="Bacteria"/>
</dbReference>
<feature type="signal peptide" evidence="6">
    <location>
        <begin position="1"/>
        <end position="22"/>
    </location>
</feature>
<comment type="caution">
    <text evidence="7">The sequence shown here is derived from an EMBL/GenBank/DDBJ whole genome shotgun (WGS) entry which is preliminary data.</text>
</comment>
<evidence type="ECO:0000256" key="5">
    <source>
        <dbReference type="ARBA" id="ARBA00023235"/>
    </source>
</evidence>
<protein>
    <recommendedName>
        <fullName evidence="2">peptidylprolyl isomerase</fullName>
        <ecNumber evidence="2">5.2.1.8</ecNumber>
    </recommendedName>
</protein>
<accession>M5EFL0</accession>
<keyword evidence="5 7" id="KW-0413">Isomerase</keyword>
<dbReference type="PANTHER" id="PTHR47245:SF1">
    <property type="entry name" value="FOLDASE PROTEIN PRSA"/>
    <property type="match status" value="1"/>
</dbReference>
<dbReference type="InterPro" id="IPR050245">
    <property type="entry name" value="PrsA_foldase"/>
</dbReference>
<dbReference type="AlphaFoldDB" id="M5EFL0"/>
<evidence type="ECO:0000313" key="7">
    <source>
        <dbReference type="EMBL" id="CCU79983.1"/>
    </source>
</evidence>
<evidence type="ECO:0000313" key="8">
    <source>
        <dbReference type="Proteomes" id="UP000012063"/>
    </source>
</evidence>
<dbReference type="Gene3D" id="1.10.4030.10">
    <property type="entry name" value="Porin chaperone SurA, peptide-binding domain"/>
    <property type="match status" value="1"/>
</dbReference>
<organism evidence="7 8">
    <name type="scientific">Halanaerobium saccharolyticum subsp. saccharolyticum DSM 6643</name>
    <dbReference type="NCBI Taxonomy" id="1293054"/>
    <lineage>
        <taxon>Bacteria</taxon>
        <taxon>Bacillati</taxon>
        <taxon>Bacillota</taxon>
        <taxon>Clostridia</taxon>
        <taxon>Halanaerobiales</taxon>
        <taxon>Halanaerobiaceae</taxon>
        <taxon>Halanaerobium</taxon>
    </lineage>
</organism>
<comment type="catalytic activity">
    <reaction evidence="1">
        <text>[protein]-peptidylproline (omega=180) = [protein]-peptidylproline (omega=0)</text>
        <dbReference type="Rhea" id="RHEA:16237"/>
        <dbReference type="Rhea" id="RHEA-COMP:10747"/>
        <dbReference type="Rhea" id="RHEA-COMP:10748"/>
        <dbReference type="ChEBI" id="CHEBI:83833"/>
        <dbReference type="ChEBI" id="CHEBI:83834"/>
        <dbReference type="EC" id="5.2.1.8"/>
    </reaction>
</comment>
<reference evidence="8" key="1">
    <citation type="journal article" date="2013" name="Genome Announc.">
        <title>Genome Sequence of Halanaerobium saccharolyticum subsp. saccharolyticum Strain DSM 6643T, a Halophilic Hydrogen-Producing Bacterium.</title>
        <authorList>
            <person name="Kivisto A."/>
            <person name="Larjo A."/>
            <person name="Ciranna A."/>
            <person name="Santala V."/>
            <person name="Roos C."/>
            <person name="Karp M."/>
        </authorList>
    </citation>
    <scope>NUCLEOTIDE SEQUENCE [LARGE SCALE GENOMIC DNA]</scope>
    <source>
        <strain evidence="8">DSM 6643</strain>
    </source>
</reference>
<evidence type="ECO:0000256" key="2">
    <source>
        <dbReference type="ARBA" id="ARBA00013194"/>
    </source>
</evidence>
<name>M5EFL0_9FIRM</name>